<proteinExistence type="predicted"/>
<accession>A0A813JDX9</accession>
<name>A0A813JDX9_POLGL</name>
<gene>
    <name evidence="1" type="ORF">PGLA2088_LOCUS18993</name>
</gene>
<dbReference type="Proteomes" id="UP000626109">
    <property type="component" value="Unassembled WGS sequence"/>
</dbReference>
<evidence type="ECO:0000313" key="2">
    <source>
        <dbReference type="Proteomes" id="UP000626109"/>
    </source>
</evidence>
<dbReference type="EMBL" id="CAJNNW010024848">
    <property type="protein sequence ID" value="CAE8674568.1"/>
    <property type="molecule type" value="Genomic_DNA"/>
</dbReference>
<protein>
    <submittedName>
        <fullName evidence="1">Uncharacterized protein</fullName>
    </submittedName>
</protein>
<evidence type="ECO:0000313" key="1">
    <source>
        <dbReference type="EMBL" id="CAE8674568.1"/>
    </source>
</evidence>
<sequence>MFRILKVSPMELLGDPSCHNLALYNLSLSNGLSHHLCAAVMLHHLCAAVRLLLLLPLRRRCLPLLAATAAEGHANGDDACCAATSTDCSHDQHRSHSSDRLGKFLALIHDLQWVGAGDVCGHFCSGNVSNVPQSGIPVVRFKAHANAIA</sequence>
<dbReference type="AlphaFoldDB" id="A0A813JDX9"/>
<organism evidence="1 2">
    <name type="scientific">Polarella glacialis</name>
    <name type="common">Dinoflagellate</name>
    <dbReference type="NCBI Taxonomy" id="89957"/>
    <lineage>
        <taxon>Eukaryota</taxon>
        <taxon>Sar</taxon>
        <taxon>Alveolata</taxon>
        <taxon>Dinophyceae</taxon>
        <taxon>Suessiales</taxon>
        <taxon>Suessiaceae</taxon>
        <taxon>Polarella</taxon>
    </lineage>
</organism>
<comment type="caution">
    <text evidence="1">The sequence shown here is derived from an EMBL/GenBank/DDBJ whole genome shotgun (WGS) entry which is preliminary data.</text>
</comment>
<reference evidence="1" key="1">
    <citation type="submission" date="2021-02" db="EMBL/GenBank/DDBJ databases">
        <authorList>
            <person name="Dougan E. K."/>
            <person name="Rhodes N."/>
            <person name="Thang M."/>
            <person name="Chan C."/>
        </authorList>
    </citation>
    <scope>NUCLEOTIDE SEQUENCE</scope>
</reference>